<reference evidence="7" key="1">
    <citation type="journal article" date="2023" name="J. Hazard. Mater.">
        <title>Anaerobic biodegradation of pyrene and benzo[a]pyrene by a new sulfate-reducing Desulforamulus aquiferis strain DSA.</title>
        <authorList>
            <person name="Zhang Z."/>
            <person name="Sun J."/>
            <person name="Gong X."/>
            <person name="Wang C."/>
            <person name="Wang H."/>
        </authorList>
    </citation>
    <scope>NUCLEOTIDE SEQUENCE</scope>
    <source>
        <strain evidence="7">DSA</strain>
    </source>
</reference>
<dbReference type="InterPro" id="IPR016181">
    <property type="entry name" value="Acyl_CoA_acyltransferase"/>
</dbReference>
<evidence type="ECO:0000259" key="6">
    <source>
        <dbReference type="PROSITE" id="PS51186"/>
    </source>
</evidence>
<dbReference type="AlphaFoldDB" id="A0AAW7ZAE7"/>
<evidence type="ECO:0000313" key="7">
    <source>
        <dbReference type="EMBL" id="MDO7786376.1"/>
    </source>
</evidence>
<dbReference type="EMBL" id="JARPTC010000004">
    <property type="protein sequence ID" value="MDO7786376.1"/>
    <property type="molecule type" value="Genomic_DNA"/>
</dbReference>
<dbReference type="Gene3D" id="3.40.630.30">
    <property type="match status" value="1"/>
</dbReference>
<dbReference type="PANTHER" id="PTHR36449">
    <property type="entry name" value="ACETYLTRANSFERASE-RELATED"/>
    <property type="match status" value="1"/>
</dbReference>
<evidence type="ECO:0000313" key="8">
    <source>
        <dbReference type="Proteomes" id="UP001172911"/>
    </source>
</evidence>
<feature type="domain" description="N-acetyltransferase" evidence="6">
    <location>
        <begin position="14"/>
        <end position="184"/>
    </location>
</feature>
<dbReference type="Proteomes" id="UP001172911">
    <property type="component" value="Unassembled WGS sequence"/>
</dbReference>
<evidence type="ECO:0000256" key="4">
    <source>
        <dbReference type="ARBA" id="ARBA00023315"/>
    </source>
</evidence>
<organism evidence="7 8">
    <name type="scientific">Desulforamulus aquiferis</name>
    <dbReference type="NCBI Taxonomy" id="1397668"/>
    <lineage>
        <taxon>Bacteria</taxon>
        <taxon>Bacillati</taxon>
        <taxon>Bacillota</taxon>
        <taxon>Clostridia</taxon>
        <taxon>Eubacteriales</taxon>
        <taxon>Peptococcaceae</taxon>
        <taxon>Desulforamulus</taxon>
    </lineage>
</organism>
<dbReference type="PROSITE" id="PS51186">
    <property type="entry name" value="GNAT"/>
    <property type="match status" value="1"/>
</dbReference>
<dbReference type="RefSeq" id="WP_304541365.1">
    <property type="nucleotide sequence ID" value="NZ_JARPTC010000004.1"/>
</dbReference>
<evidence type="ECO:0000256" key="2">
    <source>
        <dbReference type="ARBA" id="ARBA00022649"/>
    </source>
</evidence>
<comment type="catalytic activity">
    <reaction evidence="5">
        <text>glycyl-tRNA(Gly) + acetyl-CoA = N-acetylglycyl-tRNA(Gly) + CoA + H(+)</text>
        <dbReference type="Rhea" id="RHEA:81867"/>
        <dbReference type="Rhea" id="RHEA-COMP:9683"/>
        <dbReference type="Rhea" id="RHEA-COMP:19766"/>
        <dbReference type="ChEBI" id="CHEBI:15378"/>
        <dbReference type="ChEBI" id="CHEBI:57287"/>
        <dbReference type="ChEBI" id="CHEBI:57288"/>
        <dbReference type="ChEBI" id="CHEBI:78522"/>
        <dbReference type="ChEBI" id="CHEBI:232036"/>
    </reaction>
</comment>
<comment type="caution">
    <text evidence="7">The sequence shown here is derived from an EMBL/GenBank/DDBJ whole genome shotgun (WGS) entry which is preliminary data.</text>
</comment>
<evidence type="ECO:0000256" key="3">
    <source>
        <dbReference type="ARBA" id="ARBA00022679"/>
    </source>
</evidence>
<proteinExistence type="predicted"/>
<reference evidence="7" key="2">
    <citation type="submission" date="2023-03" db="EMBL/GenBank/DDBJ databases">
        <authorList>
            <person name="Zhang Z."/>
        </authorList>
    </citation>
    <scope>NUCLEOTIDE SEQUENCE</scope>
    <source>
        <strain evidence="7">DSA</strain>
    </source>
</reference>
<keyword evidence="3" id="KW-0808">Transferase</keyword>
<keyword evidence="1" id="KW-0678">Repressor</keyword>
<dbReference type="SUPFAM" id="SSF55729">
    <property type="entry name" value="Acyl-CoA N-acyltransferases (Nat)"/>
    <property type="match status" value="1"/>
</dbReference>
<dbReference type="PANTHER" id="PTHR36449:SF1">
    <property type="entry name" value="ACETYLTRANSFERASE"/>
    <property type="match status" value="1"/>
</dbReference>
<name>A0AAW7ZAE7_9FIRM</name>
<accession>A0AAW7ZAE7</accession>
<dbReference type="GO" id="GO:0016747">
    <property type="term" value="F:acyltransferase activity, transferring groups other than amino-acyl groups"/>
    <property type="evidence" value="ECO:0007669"/>
    <property type="project" value="InterPro"/>
</dbReference>
<gene>
    <name evidence="7" type="ORF">P6N53_03975</name>
</gene>
<sequence length="192" mass="21960">MYGEEFFDEIAEAVELVNYSPRYRLGDFDCGIPDYNEFLTHDAQIYIEKNISQVKLLINKTNADVIGYISLNTDSFILDPNEKEKEGLNIPFGSIPALKIGKLAVCEKYRGEGKPPYGSFLMYLALGYLEQLNHIGIGCRFLVVDADITHKPDTPKFYEKNGFVYNEKVNKSRKNAMSMRYDVLNDFQPISE</sequence>
<evidence type="ECO:0000256" key="1">
    <source>
        <dbReference type="ARBA" id="ARBA00022491"/>
    </source>
</evidence>
<protein>
    <submittedName>
        <fullName evidence="7">N-acetyltransferase</fullName>
    </submittedName>
</protein>
<keyword evidence="2" id="KW-1277">Toxin-antitoxin system</keyword>
<keyword evidence="8" id="KW-1185">Reference proteome</keyword>
<keyword evidence="4" id="KW-0012">Acyltransferase</keyword>
<dbReference type="InterPro" id="IPR000182">
    <property type="entry name" value="GNAT_dom"/>
</dbReference>
<evidence type="ECO:0000256" key="5">
    <source>
        <dbReference type="ARBA" id="ARBA00049880"/>
    </source>
</evidence>